<gene>
    <name evidence="1" type="ORF">BO80DRAFT_5783</name>
</gene>
<reference evidence="1 2" key="1">
    <citation type="submission" date="2018-02" db="EMBL/GenBank/DDBJ databases">
        <title>The genomes of Aspergillus section Nigri reveals drivers in fungal speciation.</title>
        <authorList>
            <consortium name="DOE Joint Genome Institute"/>
            <person name="Vesth T.C."/>
            <person name="Nybo J."/>
            <person name="Theobald S."/>
            <person name="Brandl J."/>
            <person name="Frisvad J.C."/>
            <person name="Nielsen K.F."/>
            <person name="Lyhne E.K."/>
            <person name="Kogle M.E."/>
            <person name="Kuo A."/>
            <person name="Riley R."/>
            <person name="Clum A."/>
            <person name="Nolan M."/>
            <person name="Lipzen A."/>
            <person name="Salamov A."/>
            <person name="Henrissat B."/>
            <person name="Wiebenga A."/>
            <person name="De vries R.P."/>
            <person name="Grigoriev I.V."/>
            <person name="Mortensen U.H."/>
            <person name="Andersen M.R."/>
            <person name="Baker S.E."/>
        </authorList>
    </citation>
    <scope>NUCLEOTIDE SEQUENCE [LARGE SCALE GENOMIC DNA]</scope>
    <source>
        <strain evidence="1 2">CBS 121593</strain>
    </source>
</reference>
<dbReference type="RefSeq" id="XP_025580592.1">
    <property type="nucleotide sequence ID" value="XM_025724619.1"/>
</dbReference>
<protein>
    <submittedName>
        <fullName evidence="1">Uncharacterized protein</fullName>
    </submittedName>
</protein>
<dbReference type="EMBL" id="KZ824419">
    <property type="protein sequence ID" value="RAL06265.1"/>
    <property type="molecule type" value="Genomic_DNA"/>
</dbReference>
<dbReference type="AlphaFoldDB" id="A0A395HGK6"/>
<dbReference type="GeneID" id="37229484"/>
<proteinExistence type="predicted"/>
<name>A0A395HGK6_9EURO</name>
<accession>A0A395HGK6</accession>
<evidence type="ECO:0000313" key="1">
    <source>
        <dbReference type="EMBL" id="RAL06265.1"/>
    </source>
</evidence>
<dbReference type="VEuPathDB" id="FungiDB:BO80DRAFT_5783"/>
<keyword evidence="2" id="KW-1185">Reference proteome</keyword>
<dbReference type="Proteomes" id="UP000249402">
    <property type="component" value="Unassembled WGS sequence"/>
</dbReference>
<organism evidence="1 2">
    <name type="scientific">Aspergillus ibericus CBS 121593</name>
    <dbReference type="NCBI Taxonomy" id="1448316"/>
    <lineage>
        <taxon>Eukaryota</taxon>
        <taxon>Fungi</taxon>
        <taxon>Dikarya</taxon>
        <taxon>Ascomycota</taxon>
        <taxon>Pezizomycotina</taxon>
        <taxon>Eurotiomycetes</taxon>
        <taxon>Eurotiomycetidae</taxon>
        <taxon>Eurotiales</taxon>
        <taxon>Aspergillaceae</taxon>
        <taxon>Aspergillus</taxon>
        <taxon>Aspergillus subgen. Circumdati</taxon>
    </lineage>
</organism>
<sequence length="198" mass="21717">MRGKLGVGRWQVAVGSPPSRVGASPRPAAVPSHPHPITALKHILFSLHPPPPSFLLLSRLPLPSGFAVFLGSPHLGRRELEDLEINHQSRTTLVTGVSICSRERRGSSVIFASSTESSSKFRVNNLFRCHVHVKCSFILAQLAGNILSFHLSYALLCGTPDMSSIRGTFGGNETSIWSTTDADDQSQVDRRYRYRIDS</sequence>
<evidence type="ECO:0000313" key="2">
    <source>
        <dbReference type="Proteomes" id="UP000249402"/>
    </source>
</evidence>